<dbReference type="PROSITE" id="PS51077">
    <property type="entry name" value="HTH_ICLR"/>
    <property type="match status" value="1"/>
</dbReference>
<dbReference type="InterPro" id="IPR005471">
    <property type="entry name" value="Tscrpt_reg_IclR_N"/>
</dbReference>
<evidence type="ECO:0000259" key="4">
    <source>
        <dbReference type="PROSITE" id="PS51077"/>
    </source>
</evidence>
<name>A0A1U7JEH8_9HYPH</name>
<dbReference type="PANTHER" id="PTHR30136:SF35">
    <property type="entry name" value="HTH-TYPE TRANSCRIPTIONAL REGULATOR RV1719"/>
    <property type="match status" value="1"/>
</dbReference>
<dbReference type="Pfam" id="PF09339">
    <property type="entry name" value="HTH_IclR"/>
    <property type="match status" value="1"/>
</dbReference>
<reference evidence="6 7" key="1">
    <citation type="submission" date="2016-03" db="EMBL/GenBank/DDBJ databases">
        <title>Genome sequence of Nesiotobacter sp. nov., a moderately halophilic alphaproteobacterium isolated from the Yellow Sea, China.</title>
        <authorList>
            <person name="Zhang G."/>
            <person name="Zhang R."/>
        </authorList>
    </citation>
    <scope>NUCLEOTIDE SEQUENCE [LARGE SCALE GENOMIC DNA]</scope>
    <source>
        <strain evidence="6 7">WB1-6</strain>
    </source>
</reference>
<dbReference type="Pfam" id="PF01614">
    <property type="entry name" value="IclR_C"/>
    <property type="match status" value="1"/>
</dbReference>
<dbReference type="RefSeq" id="WP_051269609.1">
    <property type="nucleotide sequence ID" value="NZ_LVVZ01000022.1"/>
</dbReference>
<feature type="domain" description="HTH iclR-type" evidence="4">
    <location>
        <begin position="7"/>
        <end position="69"/>
    </location>
</feature>
<organism evidence="6 7">
    <name type="scientific">Pseudovibrio exalbescens</name>
    <dbReference type="NCBI Taxonomy" id="197461"/>
    <lineage>
        <taxon>Bacteria</taxon>
        <taxon>Pseudomonadati</taxon>
        <taxon>Pseudomonadota</taxon>
        <taxon>Alphaproteobacteria</taxon>
        <taxon>Hyphomicrobiales</taxon>
        <taxon>Stappiaceae</taxon>
        <taxon>Pseudovibrio</taxon>
    </lineage>
</organism>
<dbReference type="GO" id="GO:0003700">
    <property type="term" value="F:DNA-binding transcription factor activity"/>
    <property type="evidence" value="ECO:0007669"/>
    <property type="project" value="TreeGrafter"/>
</dbReference>
<dbReference type="InterPro" id="IPR036390">
    <property type="entry name" value="WH_DNA-bd_sf"/>
</dbReference>
<evidence type="ECO:0000259" key="5">
    <source>
        <dbReference type="PROSITE" id="PS51078"/>
    </source>
</evidence>
<dbReference type="InterPro" id="IPR029016">
    <property type="entry name" value="GAF-like_dom_sf"/>
</dbReference>
<gene>
    <name evidence="6" type="ORF">A3843_15660</name>
</gene>
<dbReference type="SUPFAM" id="SSF55781">
    <property type="entry name" value="GAF domain-like"/>
    <property type="match status" value="1"/>
</dbReference>
<dbReference type="SUPFAM" id="SSF46785">
    <property type="entry name" value="Winged helix' DNA-binding domain"/>
    <property type="match status" value="1"/>
</dbReference>
<dbReference type="GO" id="GO:0045892">
    <property type="term" value="P:negative regulation of DNA-templated transcription"/>
    <property type="evidence" value="ECO:0007669"/>
    <property type="project" value="TreeGrafter"/>
</dbReference>
<evidence type="ECO:0000256" key="2">
    <source>
        <dbReference type="ARBA" id="ARBA00023125"/>
    </source>
</evidence>
<evidence type="ECO:0000256" key="1">
    <source>
        <dbReference type="ARBA" id="ARBA00023015"/>
    </source>
</evidence>
<dbReference type="AlphaFoldDB" id="A0A1U7JEH8"/>
<dbReference type="GO" id="GO:0003677">
    <property type="term" value="F:DNA binding"/>
    <property type="evidence" value="ECO:0007669"/>
    <property type="project" value="UniProtKB-KW"/>
</dbReference>
<dbReference type="InterPro" id="IPR050707">
    <property type="entry name" value="HTH_MetabolicPath_Reg"/>
</dbReference>
<evidence type="ECO:0000313" key="6">
    <source>
        <dbReference type="EMBL" id="OKL43149.1"/>
    </source>
</evidence>
<accession>A0A1U7JEH8</accession>
<dbReference type="EMBL" id="LVVZ01000022">
    <property type="protein sequence ID" value="OKL43149.1"/>
    <property type="molecule type" value="Genomic_DNA"/>
</dbReference>
<dbReference type="PANTHER" id="PTHR30136">
    <property type="entry name" value="HELIX-TURN-HELIX TRANSCRIPTIONAL REGULATOR, ICLR FAMILY"/>
    <property type="match status" value="1"/>
</dbReference>
<dbReference type="SMART" id="SM00346">
    <property type="entry name" value="HTH_ICLR"/>
    <property type="match status" value="1"/>
</dbReference>
<keyword evidence="3" id="KW-0804">Transcription</keyword>
<dbReference type="Gene3D" id="3.30.450.40">
    <property type="match status" value="1"/>
</dbReference>
<keyword evidence="2" id="KW-0238">DNA-binding</keyword>
<sequence>MEQKKTNQSIDRAVHILNYIAENGNNARLMDICQALDLKKSTLHGILATMQVHGLIMQDPDTTRYSLGIKLFELGKIYEESFSLGAVIRPTLERLSAEFKESVHLGILTEQSVLYMDQIESPYSIRVAAQAGHKAPLYCTALGKAILAFSDDEMQEAYLEKAPYTRLTENTLCTAADLRQELKEIRRTYWAIDNEEAESGLVCIAAPVINGGGKVIAAIGISGPKHRTDEAALNAWKDAIPAAARDLSQTMRFTR</sequence>
<dbReference type="STRING" id="197461.A3843_15660"/>
<keyword evidence="7" id="KW-1185">Reference proteome</keyword>
<dbReference type="InterPro" id="IPR036388">
    <property type="entry name" value="WH-like_DNA-bd_sf"/>
</dbReference>
<dbReference type="PROSITE" id="PS51078">
    <property type="entry name" value="ICLR_ED"/>
    <property type="match status" value="1"/>
</dbReference>
<feature type="domain" description="IclR-ED" evidence="5">
    <location>
        <begin position="70"/>
        <end position="253"/>
    </location>
</feature>
<comment type="caution">
    <text evidence="6">The sequence shown here is derived from an EMBL/GenBank/DDBJ whole genome shotgun (WGS) entry which is preliminary data.</text>
</comment>
<dbReference type="Gene3D" id="1.10.10.10">
    <property type="entry name" value="Winged helix-like DNA-binding domain superfamily/Winged helix DNA-binding domain"/>
    <property type="match status" value="1"/>
</dbReference>
<dbReference type="InterPro" id="IPR014757">
    <property type="entry name" value="Tscrpt_reg_IclR_C"/>
</dbReference>
<evidence type="ECO:0008006" key="8">
    <source>
        <dbReference type="Google" id="ProtNLM"/>
    </source>
</evidence>
<evidence type="ECO:0000256" key="3">
    <source>
        <dbReference type="ARBA" id="ARBA00023163"/>
    </source>
</evidence>
<dbReference type="FunFam" id="1.10.10.10:FF:000056">
    <property type="entry name" value="IclR family transcriptional regulator"/>
    <property type="match status" value="1"/>
</dbReference>
<proteinExistence type="predicted"/>
<protein>
    <recommendedName>
        <fullName evidence="8">IclR family transcriptional regulator</fullName>
    </recommendedName>
</protein>
<keyword evidence="1" id="KW-0805">Transcription regulation</keyword>
<dbReference type="Proteomes" id="UP000185783">
    <property type="component" value="Unassembled WGS sequence"/>
</dbReference>
<evidence type="ECO:0000313" key="7">
    <source>
        <dbReference type="Proteomes" id="UP000185783"/>
    </source>
</evidence>